<keyword evidence="4" id="KW-1185">Reference proteome</keyword>
<dbReference type="PROSITE" id="PS00107">
    <property type="entry name" value="PROTEIN_KINASE_ATP"/>
    <property type="match status" value="1"/>
</dbReference>
<protein>
    <recommendedName>
        <fullName evidence="5">Protein kinase domain-containing protein</fullName>
    </recommendedName>
</protein>
<accession>A0AAD8K3B2</accession>
<dbReference type="InterPro" id="IPR017441">
    <property type="entry name" value="Protein_kinase_ATP_BS"/>
</dbReference>
<dbReference type="EMBL" id="JAUHHV010000008">
    <property type="protein sequence ID" value="KAK1415432.1"/>
    <property type="molecule type" value="Genomic_DNA"/>
</dbReference>
<name>A0AAD8K3B2_TARER</name>
<organism evidence="3 4">
    <name type="scientific">Tagetes erecta</name>
    <name type="common">African marigold</name>
    <dbReference type="NCBI Taxonomy" id="13708"/>
    <lineage>
        <taxon>Eukaryota</taxon>
        <taxon>Viridiplantae</taxon>
        <taxon>Streptophyta</taxon>
        <taxon>Embryophyta</taxon>
        <taxon>Tracheophyta</taxon>
        <taxon>Spermatophyta</taxon>
        <taxon>Magnoliopsida</taxon>
        <taxon>eudicotyledons</taxon>
        <taxon>Gunneridae</taxon>
        <taxon>Pentapetalae</taxon>
        <taxon>asterids</taxon>
        <taxon>campanulids</taxon>
        <taxon>Asterales</taxon>
        <taxon>Asteraceae</taxon>
        <taxon>Asteroideae</taxon>
        <taxon>Heliantheae alliance</taxon>
        <taxon>Tageteae</taxon>
        <taxon>Tagetes</taxon>
    </lineage>
</organism>
<dbReference type="GO" id="GO:0043539">
    <property type="term" value="F:protein serine/threonine kinase activator activity"/>
    <property type="evidence" value="ECO:0007669"/>
    <property type="project" value="InterPro"/>
</dbReference>
<dbReference type="AlphaFoldDB" id="A0AAD8K3B2"/>
<proteinExistence type="inferred from homology"/>
<keyword evidence="2" id="KW-0067">ATP-binding</keyword>
<comment type="similarity">
    <text evidence="1">Belongs to the protein kinase superfamily. STE Ser/Thr protein kinase family. STE20 subfamily.</text>
</comment>
<dbReference type="SUPFAM" id="SSF56112">
    <property type="entry name" value="Protein kinase-like (PK-like)"/>
    <property type="match status" value="1"/>
</dbReference>
<evidence type="ECO:0000313" key="3">
    <source>
        <dbReference type="EMBL" id="KAK1415432.1"/>
    </source>
</evidence>
<keyword evidence="2" id="KW-0547">Nucleotide-binding</keyword>
<dbReference type="PANTHER" id="PTHR48014:SF21">
    <property type="entry name" value="SERINE_THREONINE-PROTEIN KINASE FRAY2"/>
    <property type="match status" value="1"/>
</dbReference>
<evidence type="ECO:0000256" key="2">
    <source>
        <dbReference type="PROSITE-ProRule" id="PRU10141"/>
    </source>
</evidence>
<dbReference type="PANTHER" id="PTHR48014">
    <property type="entry name" value="SERINE/THREONINE-PROTEIN KINASE FRAY2"/>
    <property type="match status" value="1"/>
</dbReference>
<sequence length="67" mass="7682">MKGTYTTIPNDYNLLEEVGYGVSATVNKAIYLPNNHVVAIKSLDLERVNRNLIFRIEVDMELEIWAI</sequence>
<dbReference type="InterPro" id="IPR011009">
    <property type="entry name" value="Kinase-like_dom_sf"/>
</dbReference>
<dbReference type="GO" id="GO:0005524">
    <property type="term" value="F:ATP binding"/>
    <property type="evidence" value="ECO:0007669"/>
    <property type="project" value="UniProtKB-UniRule"/>
</dbReference>
<comment type="caution">
    <text evidence="3">The sequence shown here is derived from an EMBL/GenBank/DDBJ whole genome shotgun (WGS) entry which is preliminary data.</text>
</comment>
<dbReference type="Proteomes" id="UP001229421">
    <property type="component" value="Unassembled WGS sequence"/>
</dbReference>
<feature type="binding site" evidence="2">
    <location>
        <position position="41"/>
    </location>
    <ligand>
        <name>ATP</name>
        <dbReference type="ChEBI" id="CHEBI:30616"/>
    </ligand>
</feature>
<evidence type="ECO:0000313" key="4">
    <source>
        <dbReference type="Proteomes" id="UP001229421"/>
    </source>
</evidence>
<reference evidence="3" key="1">
    <citation type="journal article" date="2023" name="bioRxiv">
        <title>Improved chromosome-level genome assembly for marigold (Tagetes erecta).</title>
        <authorList>
            <person name="Jiang F."/>
            <person name="Yuan L."/>
            <person name="Wang S."/>
            <person name="Wang H."/>
            <person name="Xu D."/>
            <person name="Wang A."/>
            <person name="Fan W."/>
        </authorList>
    </citation>
    <scope>NUCLEOTIDE SEQUENCE</scope>
    <source>
        <strain evidence="3">WSJ</strain>
        <tissue evidence="3">Leaf</tissue>
    </source>
</reference>
<evidence type="ECO:0008006" key="5">
    <source>
        <dbReference type="Google" id="ProtNLM"/>
    </source>
</evidence>
<gene>
    <name evidence="3" type="ORF">QVD17_31213</name>
</gene>
<dbReference type="Gene3D" id="3.30.200.20">
    <property type="entry name" value="Phosphorylase Kinase, domain 1"/>
    <property type="match status" value="1"/>
</dbReference>
<evidence type="ECO:0000256" key="1">
    <source>
        <dbReference type="ARBA" id="ARBA00008874"/>
    </source>
</evidence>
<dbReference type="InterPro" id="IPR047173">
    <property type="entry name" value="STRAD_A/B-like"/>
</dbReference>